<proteinExistence type="predicted"/>
<protein>
    <submittedName>
        <fullName evidence="1">Putative HSP18.0</fullName>
    </submittedName>
</protein>
<organism evidence="1">
    <name type="scientific">Davidia involucrata</name>
    <name type="common">Dove tree</name>
    <dbReference type="NCBI Taxonomy" id="16924"/>
    <lineage>
        <taxon>Eukaryota</taxon>
        <taxon>Viridiplantae</taxon>
        <taxon>Streptophyta</taxon>
        <taxon>Embryophyta</taxon>
        <taxon>Tracheophyta</taxon>
        <taxon>Spermatophyta</taxon>
        <taxon>Magnoliopsida</taxon>
        <taxon>eudicotyledons</taxon>
        <taxon>Gunneridae</taxon>
        <taxon>Pentapetalae</taxon>
        <taxon>asterids</taxon>
        <taxon>Cornales</taxon>
        <taxon>Nyssaceae</taxon>
        <taxon>Davidia</taxon>
    </lineage>
</organism>
<name>A0A5B7ANB1_DAVIN</name>
<sequence length="118" mass="13069">MSTQEIPLKMDFIQSFFGGQQSNVFDPFSLDIWDPFEGSPFSGTVANVASSARETTAFANPRTEKKTRVNFSEFKLTILGGFFANESEFTVEIGDDDPCFCSSIEHDSRSAMTISQIS</sequence>
<evidence type="ECO:0000313" key="1">
    <source>
        <dbReference type="EMBL" id="MPA56563.1"/>
    </source>
</evidence>
<dbReference type="AlphaFoldDB" id="A0A5B7ANB1"/>
<reference evidence="1" key="1">
    <citation type="submission" date="2019-08" db="EMBL/GenBank/DDBJ databases">
        <title>Reference gene set and small RNA set construction with multiple tissues from Davidia involucrata Baill.</title>
        <authorList>
            <person name="Yang H."/>
            <person name="Zhou C."/>
            <person name="Li G."/>
            <person name="Wang J."/>
            <person name="Gao P."/>
            <person name="Wang M."/>
            <person name="Wang R."/>
            <person name="Zhao Y."/>
        </authorList>
    </citation>
    <scope>NUCLEOTIDE SEQUENCE</scope>
    <source>
        <tissue evidence="1">Mixed with DoveR01_LX</tissue>
    </source>
</reference>
<dbReference type="EMBL" id="GHES01026004">
    <property type="protein sequence ID" value="MPA56563.1"/>
    <property type="molecule type" value="Transcribed_RNA"/>
</dbReference>
<accession>A0A5B7ANB1</accession>
<gene>
    <name evidence="1" type="ORF">Din_026004</name>
</gene>